<accession>A0ABU2KTF1</accession>
<evidence type="ECO:0000256" key="1">
    <source>
        <dbReference type="SAM" id="Phobius"/>
    </source>
</evidence>
<dbReference type="Proteomes" id="UP001183226">
    <property type="component" value="Unassembled WGS sequence"/>
</dbReference>
<dbReference type="EMBL" id="JAVREK010000008">
    <property type="protein sequence ID" value="MDT0302486.1"/>
    <property type="molecule type" value="Genomic_DNA"/>
</dbReference>
<organism evidence="2 3">
    <name type="scientific">Streptomonospora wellingtoniae</name>
    <dbReference type="NCBI Taxonomy" id="3075544"/>
    <lineage>
        <taxon>Bacteria</taxon>
        <taxon>Bacillati</taxon>
        <taxon>Actinomycetota</taxon>
        <taxon>Actinomycetes</taxon>
        <taxon>Streptosporangiales</taxon>
        <taxon>Nocardiopsidaceae</taxon>
        <taxon>Streptomonospora</taxon>
    </lineage>
</organism>
<feature type="transmembrane region" description="Helical" evidence="1">
    <location>
        <begin position="12"/>
        <end position="38"/>
    </location>
</feature>
<gene>
    <name evidence="2" type="ORF">RM446_10240</name>
</gene>
<dbReference type="RefSeq" id="WP_311544968.1">
    <property type="nucleotide sequence ID" value="NZ_JAVREK010000008.1"/>
</dbReference>
<feature type="transmembrane region" description="Helical" evidence="1">
    <location>
        <begin position="173"/>
        <end position="193"/>
    </location>
</feature>
<feature type="transmembrane region" description="Helical" evidence="1">
    <location>
        <begin position="144"/>
        <end position="166"/>
    </location>
</feature>
<keyword evidence="1" id="KW-1133">Transmembrane helix</keyword>
<keyword evidence="1" id="KW-0812">Transmembrane</keyword>
<evidence type="ECO:0000313" key="2">
    <source>
        <dbReference type="EMBL" id="MDT0302486.1"/>
    </source>
</evidence>
<protein>
    <submittedName>
        <fullName evidence="2">ABC transporter permease</fullName>
    </submittedName>
</protein>
<feature type="transmembrane region" description="Helical" evidence="1">
    <location>
        <begin position="58"/>
        <end position="78"/>
    </location>
</feature>
<feature type="transmembrane region" description="Helical" evidence="1">
    <location>
        <begin position="99"/>
        <end position="132"/>
    </location>
</feature>
<sequence>MTQFASEVRKVATTWTWWVVLLGMVAYSACYTAFMVIASRLERSPLDLGSAESAVIVYNMPVAIAYVFPLAMGVVLVTQEYRSKLISQTLLANPSRWSVYGAKAVTGLAVGLLYGLVTVLACTGAAGGLLAAMGEPAYLGSGPVLQAVLGSVAVLTLWGLIGVGVGALIRNQLVAVVGVVVLTQFIEPVFRLAGTGLGGDDVTWLLPGGAGDAAAGGTALNTMTGTAAGGQLPGFAMLGVYAAVFGALGAWRFARYEIS</sequence>
<comment type="caution">
    <text evidence="2">The sequence shown here is derived from an EMBL/GenBank/DDBJ whole genome shotgun (WGS) entry which is preliminary data.</text>
</comment>
<proteinExistence type="predicted"/>
<keyword evidence="1" id="KW-0472">Membrane</keyword>
<feature type="transmembrane region" description="Helical" evidence="1">
    <location>
        <begin position="232"/>
        <end position="254"/>
    </location>
</feature>
<keyword evidence="3" id="KW-1185">Reference proteome</keyword>
<name>A0ABU2KTF1_9ACTN</name>
<reference evidence="3" key="1">
    <citation type="submission" date="2023-07" db="EMBL/GenBank/DDBJ databases">
        <title>30 novel species of actinomycetes from the DSMZ collection.</title>
        <authorList>
            <person name="Nouioui I."/>
        </authorList>
    </citation>
    <scope>NUCLEOTIDE SEQUENCE [LARGE SCALE GENOMIC DNA]</scope>
    <source>
        <strain evidence="3">DSM 45055</strain>
    </source>
</reference>
<evidence type="ECO:0000313" key="3">
    <source>
        <dbReference type="Proteomes" id="UP001183226"/>
    </source>
</evidence>